<accession>X1HSI3</accession>
<comment type="caution">
    <text evidence="1">The sequence shown here is derived from an EMBL/GenBank/DDBJ whole genome shotgun (WGS) entry which is preliminary data.</text>
</comment>
<name>X1HSI3_9ZZZZ</name>
<proteinExistence type="predicted"/>
<dbReference type="AlphaFoldDB" id="X1HSI3"/>
<feature type="non-terminal residue" evidence="1">
    <location>
        <position position="72"/>
    </location>
</feature>
<gene>
    <name evidence="1" type="ORF">S03H2_28447</name>
</gene>
<sequence length="72" mass="8373">MTYSNPNIETHKFVINQTFLIFCEPNEVVPAITPVGYAAETRRAKEKIIRSFVKANARYPWDQLFFEQGFST</sequence>
<organism evidence="1">
    <name type="scientific">marine sediment metagenome</name>
    <dbReference type="NCBI Taxonomy" id="412755"/>
    <lineage>
        <taxon>unclassified sequences</taxon>
        <taxon>metagenomes</taxon>
        <taxon>ecological metagenomes</taxon>
    </lineage>
</organism>
<protein>
    <submittedName>
        <fullName evidence="1">Uncharacterized protein</fullName>
    </submittedName>
</protein>
<reference evidence="1" key="1">
    <citation type="journal article" date="2014" name="Front. Microbiol.">
        <title>High frequency of phylogenetically diverse reductive dehalogenase-homologous genes in deep subseafloor sedimentary metagenomes.</title>
        <authorList>
            <person name="Kawai M."/>
            <person name="Futagami T."/>
            <person name="Toyoda A."/>
            <person name="Takaki Y."/>
            <person name="Nishi S."/>
            <person name="Hori S."/>
            <person name="Arai W."/>
            <person name="Tsubouchi T."/>
            <person name="Morono Y."/>
            <person name="Uchiyama I."/>
            <person name="Ito T."/>
            <person name="Fujiyama A."/>
            <person name="Inagaki F."/>
            <person name="Takami H."/>
        </authorList>
    </citation>
    <scope>NUCLEOTIDE SEQUENCE</scope>
    <source>
        <strain evidence="1">Expedition CK06-06</strain>
    </source>
</reference>
<dbReference type="EMBL" id="BARU01017140">
    <property type="protein sequence ID" value="GAH56809.1"/>
    <property type="molecule type" value="Genomic_DNA"/>
</dbReference>
<evidence type="ECO:0000313" key="1">
    <source>
        <dbReference type="EMBL" id="GAH56809.1"/>
    </source>
</evidence>